<dbReference type="Proteomes" id="UP001139158">
    <property type="component" value="Unassembled WGS sequence"/>
</dbReference>
<evidence type="ECO:0000256" key="1">
    <source>
        <dbReference type="SAM" id="MobiDB-lite"/>
    </source>
</evidence>
<dbReference type="RefSeq" id="WP_252604966.1">
    <property type="nucleotide sequence ID" value="NZ_CP099466.1"/>
</dbReference>
<keyword evidence="2" id="KW-0472">Membrane</keyword>
<name>A0A9X1MDY7_9MICC</name>
<feature type="region of interest" description="Disordered" evidence="1">
    <location>
        <begin position="1"/>
        <end position="28"/>
    </location>
</feature>
<accession>A0A9X1MDY7</accession>
<comment type="caution">
    <text evidence="3">The sequence shown here is derived from an EMBL/GenBank/DDBJ whole genome shotgun (WGS) entry which is preliminary data.</text>
</comment>
<feature type="transmembrane region" description="Helical" evidence="2">
    <location>
        <begin position="212"/>
        <end position="234"/>
    </location>
</feature>
<keyword evidence="2" id="KW-1133">Transmembrane helix</keyword>
<organism evidence="3 4">
    <name type="scientific">Arthrobacter caoxuetaonis</name>
    <dbReference type="NCBI Taxonomy" id="2886935"/>
    <lineage>
        <taxon>Bacteria</taxon>
        <taxon>Bacillati</taxon>
        <taxon>Actinomycetota</taxon>
        <taxon>Actinomycetes</taxon>
        <taxon>Micrococcales</taxon>
        <taxon>Micrococcaceae</taxon>
        <taxon>Arthrobacter</taxon>
    </lineage>
</organism>
<feature type="transmembrane region" description="Helical" evidence="2">
    <location>
        <begin position="78"/>
        <end position="99"/>
    </location>
</feature>
<proteinExistence type="predicted"/>
<keyword evidence="4" id="KW-1185">Reference proteome</keyword>
<protein>
    <submittedName>
        <fullName evidence="3">DUF3592 domain-containing protein</fullName>
    </submittedName>
</protein>
<reference evidence="3" key="1">
    <citation type="submission" date="2021-10" db="EMBL/GenBank/DDBJ databases">
        <title>Novel species in genus Arthrobacter.</title>
        <authorList>
            <person name="Liu Y."/>
        </authorList>
    </citation>
    <scope>NUCLEOTIDE SEQUENCE</scope>
    <source>
        <strain evidence="3">Zg-Y453</strain>
    </source>
</reference>
<dbReference type="AlphaFoldDB" id="A0A9X1MDY7"/>
<keyword evidence="2" id="KW-0812">Transmembrane</keyword>
<sequence>MVKNSDTRPQADSAPTGPKAFVVPEGWTRSPHRNTSKYAMEVAYGRHAWRGIYLNDGAGNGYFAPGWNGVRLARNMRVVQRATGALTILSLLVFGGWTVKTVLDNREYYRLSAEGVQVQALVQSVSTETSTRHPKNSDRSYTTKTAAVVSYSVGGGSFSGTVEHRSHSKDGYPEPEWQPGELVELYADPAAPEKIVVLSPYLEDRTSPVNGATWFLMIAGLAISAVPAAIYFVARSSRRKAEAL</sequence>
<evidence type="ECO:0000313" key="3">
    <source>
        <dbReference type="EMBL" id="MCC3298011.1"/>
    </source>
</evidence>
<gene>
    <name evidence="3" type="ORF">LJ757_09365</name>
</gene>
<evidence type="ECO:0000313" key="4">
    <source>
        <dbReference type="Proteomes" id="UP001139158"/>
    </source>
</evidence>
<dbReference type="EMBL" id="JAJFZV010000009">
    <property type="protein sequence ID" value="MCC3298011.1"/>
    <property type="molecule type" value="Genomic_DNA"/>
</dbReference>
<evidence type="ECO:0000256" key="2">
    <source>
        <dbReference type="SAM" id="Phobius"/>
    </source>
</evidence>